<feature type="domain" description="Major facilitator superfamily (MFS) profile" evidence="6">
    <location>
        <begin position="23"/>
        <end position="463"/>
    </location>
</feature>
<name>A0ABP7CPQ6_9ACTN</name>
<dbReference type="InterPro" id="IPR020846">
    <property type="entry name" value="MFS_dom"/>
</dbReference>
<dbReference type="EMBL" id="BAAAZP010000124">
    <property type="protein sequence ID" value="GAA3692201.1"/>
    <property type="molecule type" value="Genomic_DNA"/>
</dbReference>
<gene>
    <name evidence="7" type="ORF">GCM10022224_067380</name>
</gene>
<feature type="transmembrane region" description="Helical" evidence="5">
    <location>
        <begin position="403"/>
        <end position="427"/>
    </location>
</feature>
<accession>A0ABP7CPQ6</accession>
<feature type="transmembrane region" description="Helical" evidence="5">
    <location>
        <begin position="274"/>
        <end position="296"/>
    </location>
</feature>
<keyword evidence="3 5" id="KW-1133">Transmembrane helix</keyword>
<dbReference type="PANTHER" id="PTHR23501:SF154">
    <property type="entry name" value="MULTIDRUG-EFFLUX TRANSPORTER RV1634-RELATED"/>
    <property type="match status" value="1"/>
</dbReference>
<feature type="transmembrane region" description="Helical" evidence="5">
    <location>
        <begin position="150"/>
        <end position="171"/>
    </location>
</feature>
<feature type="transmembrane region" description="Helical" evidence="5">
    <location>
        <begin position="57"/>
        <end position="76"/>
    </location>
</feature>
<dbReference type="PANTHER" id="PTHR23501">
    <property type="entry name" value="MAJOR FACILITATOR SUPERFAMILY"/>
    <property type="match status" value="1"/>
</dbReference>
<dbReference type="Proteomes" id="UP001500902">
    <property type="component" value="Unassembled WGS sequence"/>
</dbReference>
<dbReference type="Pfam" id="PF07690">
    <property type="entry name" value="MFS_1"/>
    <property type="match status" value="1"/>
</dbReference>
<feature type="transmembrane region" description="Helical" evidence="5">
    <location>
        <begin position="337"/>
        <end position="355"/>
    </location>
</feature>
<reference evidence="8" key="1">
    <citation type="journal article" date="2019" name="Int. J. Syst. Evol. Microbiol.">
        <title>The Global Catalogue of Microorganisms (GCM) 10K type strain sequencing project: providing services to taxonomists for standard genome sequencing and annotation.</title>
        <authorList>
            <consortium name="The Broad Institute Genomics Platform"/>
            <consortium name="The Broad Institute Genome Sequencing Center for Infectious Disease"/>
            <person name="Wu L."/>
            <person name="Ma J."/>
        </authorList>
    </citation>
    <scope>NUCLEOTIDE SEQUENCE [LARGE SCALE GENOMIC DNA]</scope>
    <source>
        <strain evidence="8">JCM 16904</strain>
    </source>
</reference>
<evidence type="ECO:0000313" key="7">
    <source>
        <dbReference type="EMBL" id="GAA3692201.1"/>
    </source>
</evidence>
<dbReference type="PRINTS" id="PR01036">
    <property type="entry name" value="TCRTETB"/>
</dbReference>
<proteinExistence type="predicted"/>
<organism evidence="7 8">
    <name type="scientific">Nonomuraea antimicrobica</name>
    <dbReference type="NCBI Taxonomy" id="561173"/>
    <lineage>
        <taxon>Bacteria</taxon>
        <taxon>Bacillati</taxon>
        <taxon>Actinomycetota</taxon>
        <taxon>Actinomycetes</taxon>
        <taxon>Streptosporangiales</taxon>
        <taxon>Streptosporangiaceae</taxon>
        <taxon>Nonomuraea</taxon>
    </lineage>
</organism>
<evidence type="ECO:0000256" key="5">
    <source>
        <dbReference type="SAM" id="Phobius"/>
    </source>
</evidence>
<sequence length="472" mass="47788">MSAAEVPAAASWRELLSPEHAGAAIVLAVGVLVGAVNIYLASSLLPTAVAEIGGAGFYAWNMTIYLVAMVIATMLVSRLLARWGGVGAYLLGFGVFLAGSLACAVSPAMPVLLTGRGIQGLGAGLLSGLGFAAVRSALPRRLWTRGNALMSAMYGVGNFVGPALGGLFAQFGGWRPAFVTMAVIAAVCGLLVPRVLPRGERGGSRAPVPVVSLLLVTAATAAVSVAGVLSGAAAMASGVVVALLLVAAFVAHERRSELRVFPRSTYRPGSPLKWLYLTLALLAFGVAVESFLPLFGQRLGGLAPAVAGFFGAAISLGWSATQLVSSSAVEERTIGRLRVLGPLLLGLGFLVQGLLQRPDAPGWLVLVWVPVMFVAGAGIGLAYPHLAVAVMSSTQDPEEGGRAAAAIATVTSLSIAFGTAVAGVLVNLGGASMLDAARYMLFGFAIICAAGAVTARAAARTSRSAPAAQLGS</sequence>
<comment type="caution">
    <text evidence="7">The sequence shown here is derived from an EMBL/GenBank/DDBJ whole genome shotgun (WGS) entry which is preliminary data.</text>
</comment>
<keyword evidence="4 5" id="KW-0472">Membrane</keyword>
<evidence type="ECO:0000256" key="4">
    <source>
        <dbReference type="ARBA" id="ARBA00023136"/>
    </source>
</evidence>
<feature type="transmembrane region" description="Helical" evidence="5">
    <location>
        <begin position="439"/>
        <end position="459"/>
    </location>
</feature>
<dbReference type="PROSITE" id="PS50850">
    <property type="entry name" value="MFS"/>
    <property type="match status" value="1"/>
</dbReference>
<dbReference type="InterPro" id="IPR036259">
    <property type="entry name" value="MFS_trans_sf"/>
</dbReference>
<feature type="transmembrane region" description="Helical" evidence="5">
    <location>
        <begin position="21"/>
        <end position="45"/>
    </location>
</feature>
<feature type="transmembrane region" description="Helical" evidence="5">
    <location>
        <begin position="302"/>
        <end position="325"/>
    </location>
</feature>
<dbReference type="RefSeq" id="WP_344887076.1">
    <property type="nucleotide sequence ID" value="NZ_BAAAZP010000124.1"/>
</dbReference>
<dbReference type="InterPro" id="IPR011701">
    <property type="entry name" value="MFS"/>
</dbReference>
<feature type="transmembrane region" description="Helical" evidence="5">
    <location>
        <begin position="208"/>
        <end position="229"/>
    </location>
</feature>
<comment type="subcellular location">
    <subcellularLocation>
        <location evidence="1">Cell membrane</location>
        <topology evidence="1">Multi-pass membrane protein</topology>
    </subcellularLocation>
</comment>
<evidence type="ECO:0000256" key="3">
    <source>
        <dbReference type="ARBA" id="ARBA00022989"/>
    </source>
</evidence>
<feature type="transmembrane region" description="Helical" evidence="5">
    <location>
        <begin position="88"/>
        <end position="112"/>
    </location>
</feature>
<feature type="transmembrane region" description="Helical" evidence="5">
    <location>
        <begin position="367"/>
        <end position="391"/>
    </location>
</feature>
<feature type="transmembrane region" description="Helical" evidence="5">
    <location>
        <begin position="235"/>
        <end position="253"/>
    </location>
</feature>
<keyword evidence="8" id="KW-1185">Reference proteome</keyword>
<dbReference type="SUPFAM" id="SSF103473">
    <property type="entry name" value="MFS general substrate transporter"/>
    <property type="match status" value="1"/>
</dbReference>
<dbReference type="Gene3D" id="1.20.1250.20">
    <property type="entry name" value="MFS general substrate transporter like domains"/>
    <property type="match status" value="1"/>
</dbReference>
<evidence type="ECO:0000256" key="1">
    <source>
        <dbReference type="ARBA" id="ARBA00004651"/>
    </source>
</evidence>
<evidence type="ECO:0000313" key="8">
    <source>
        <dbReference type="Proteomes" id="UP001500902"/>
    </source>
</evidence>
<protein>
    <submittedName>
        <fullName evidence="7">MFS transporter</fullName>
    </submittedName>
</protein>
<keyword evidence="2 5" id="KW-0812">Transmembrane</keyword>
<evidence type="ECO:0000259" key="6">
    <source>
        <dbReference type="PROSITE" id="PS50850"/>
    </source>
</evidence>
<evidence type="ECO:0000256" key="2">
    <source>
        <dbReference type="ARBA" id="ARBA00022692"/>
    </source>
</evidence>
<dbReference type="Gene3D" id="1.20.1720.10">
    <property type="entry name" value="Multidrug resistance protein D"/>
    <property type="match status" value="1"/>
</dbReference>
<feature type="transmembrane region" description="Helical" evidence="5">
    <location>
        <begin position="177"/>
        <end position="196"/>
    </location>
</feature>
<feature type="transmembrane region" description="Helical" evidence="5">
    <location>
        <begin position="118"/>
        <end position="138"/>
    </location>
</feature>